<feature type="transmembrane region" description="Helical" evidence="6">
    <location>
        <begin position="216"/>
        <end position="239"/>
    </location>
</feature>
<feature type="transmembrane region" description="Helical" evidence="6">
    <location>
        <begin position="316"/>
        <end position="343"/>
    </location>
</feature>
<dbReference type="InterPro" id="IPR020846">
    <property type="entry name" value="MFS_dom"/>
</dbReference>
<dbReference type="CDD" id="cd17323">
    <property type="entry name" value="MFS_Tpo1_MDR_like"/>
    <property type="match status" value="1"/>
</dbReference>
<comment type="caution">
    <text evidence="8">The sequence shown here is derived from an EMBL/GenBank/DDBJ whole genome shotgun (WGS) entry which is preliminary data.</text>
</comment>
<dbReference type="PROSITE" id="PS50850">
    <property type="entry name" value="MFS"/>
    <property type="match status" value="1"/>
</dbReference>
<dbReference type="PANTHER" id="PTHR23502:SF158">
    <property type="entry name" value="MULTIDRUG TRANSPORTER, PUTATIVE (AFU_ORTHOLOGUE AFUA_3G01890)-RELATED"/>
    <property type="match status" value="1"/>
</dbReference>
<dbReference type="Gene3D" id="1.20.1250.20">
    <property type="entry name" value="MFS general substrate transporter like domains"/>
    <property type="match status" value="1"/>
</dbReference>
<evidence type="ECO:0000256" key="2">
    <source>
        <dbReference type="ARBA" id="ARBA00022692"/>
    </source>
</evidence>
<accession>A0ABR1VW84</accession>
<dbReference type="EMBL" id="JAQQWN010000007">
    <property type="protein sequence ID" value="KAK8075462.1"/>
    <property type="molecule type" value="Genomic_DNA"/>
</dbReference>
<evidence type="ECO:0000313" key="9">
    <source>
        <dbReference type="Proteomes" id="UP001433268"/>
    </source>
</evidence>
<evidence type="ECO:0000313" key="8">
    <source>
        <dbReference type="EMBL" id="KAK8075462.1"/>
    </source>
</evidence>
<dbReference type="InterPro" id="IPR011701">
    <property type="entry name" value="MFS"/>
</dbReference>
<evidence type="ECO:0000256" key="5">
    <source>
        <dbReference type="SAM" id="MobiDB-lite"/>
    </source>
</evidence>
<feature type="transmembrane region" description="Helical" evidence="6">
    <location>
        <begin position="158"/>
        <end position="176"/>
    </location>
</feature>
<keyword evidence="9" id="KW-1185">Reference proteome</keyword>
<feature type="transmembrane region" description="Helical" evidence="6">
    <location>
        <begin position="363"/>
        <end position="381"/>
    </location>
</feature>
<organism evidence="8 9">
    <name type="scientific">Apiospora hydei</name>
    <dbReference type="NCBI Taxonomy" id="1337664"/>
    <lineage>
        <taxon>Eukaryota</taxon>
        <taxon>Fungi</taxon>
        <taxon>Dikarya</taxon>
        <taxon>Ascomycota</taxon>
        <taxon>Pezizomycotina</taxon>
        <taxon>Sordariomycetes</taxon>
        <taxon>Xylariomycetidae</taxon>
        <taxon>Amphisphaeriales</taxon>
        <taxon>Apiosporaceae</taxon>
        <taxon>Apiospora</taxon>
    </lineage>
</organism>
<feature type="transmembrane region" description="Helical" evidence="6">
    <location>
        <begin position="460"/>
        <end position="483"/>
    </location>
</feature>
<keyword evidence="3 6" id="KW-1133">Transmembrane helix</keyword>
<dbReference type="Pfam" id="PF07690">
    <property type="entry name" value="MFS_1"/>
    <property type="match status" value="1"/>
</dbReference>
<proteinExistence type="predicted"/>
<reference evidence="8 9" key="1">
    <citation type="submission" date="2023-01" db="EMBL/GenBank/DDBJ databases">
        <title>Analysis of 21 Apiospora genomes using comparative genomics revels a genus with tremendous synthesis potential of carbohydrate active enzymes and secondary metabolites.</title>
        <authorList>
            <person name="Sorensen T."/>
        </authorList>
    </citation>
    <scope>NUCLEOTIDE SEQUENCE [LARGE SCALE GENOMIC DNA]</scope>
    <source>
        <strain evidence="8 9">CBS 114990</strain>
    </source>
</reference>
<gene>
    <name evidence="8" type="ORF">PG997_010125</name>
</gene>
<feature type="region of interest" description="Disordered" evidence="5">
    <location>
        <begin position="31"/>
        <end position="63"/>
    </location>
</feature>
<dbReference type="Proteomes" id="UP001433268">
    <property type="component" value="Unassembled WGS sequence"/>
</dbReference>
<feature type="domain" description="Major facilitator superfamily (MFS) profile" evidence="7">
    <location>
        <begin position="92"/>
        <end position="519"/>
    </location>
</feature>
<feature type="transmembrane region" description="Helical" evidence="6">
    <location>
        <begin position="123"/>
        <end position="146"/>
    </location>
</feature>
<dbReference type="PANTHER" id="PTHR23502">
    <property type="entry name" value="MAJOR FACILITATOR SUPERFAMILY"/>
    <property type="match status" value="1"/>
</dbReference>
<protein>
    <submittedName>
        <fullName evidence="8">MFS general substrate transporter</fullName>
    </submittedName>
</protein>
<feature type="transmembrane region" description="Helical" evidence="6">
    <location>
        <begin position="427"/>
        <end position="448"/>
    </location>
</feature>
<keyword evidence="4 6" id="KW-0472">Membrane</keyword>
<sequence length="557" mass="60502">RQPIVSLTSSVKSNWENSHYCPCLVKPPLPRRQASPSMSHQGDSTSLAMPGDVEKSHTYDGSGTEQDPFIVEFQRDDPSNPMNWSQFRKWSITAIVTMSVFIVTLTSSAYSSSAQEVIPDLHISSRVVFILGVSLFVLGFAIGPAFWGPLSELYGRQIQWIVSHVAMVAFIGGSAGSKNVETLLVLRLLGGLFGASPLVNSGGAIADLFPPAQRGLAMTLYCVAPFLGPVLGPVVGGFVSENIGWRWVEGVCCIAIGVTGILGVIFVPETYGPVLLARKARHLAKGDGRHYLSVLEKNQGKKKPSEIFQKALVRPWVFLFLEPIVLVASLYMAIIFGTVYMFMGAMPIVFNQGRGWSEGIGSLSFMGITVGIVVGLAYAIYDNNGRYMKLSLAKTATAESRLPPAIIGAVALPVGMFAFAWTNYPSIHWAVCIVLSSPFGFGCVLVILPVINYLIDSYTIYAASVLAAAAILRSIMGAVFPLFTSQMYNKLGIHWATSIPAFLTLVCMPFPFIMYRYGETVRMKCKYAAEAAEMMKQMQRQQAAAPVAPLKEETASE</sequence>
<feature type="transmembrane region" description="Helical" evidence="6">
    <location>
        <begin position="245"/>
        <end position="268"/>
    </location>
</feature>
<evidence type="ECO:0000256" key="1">
    <source>
        <dbReference type="ARBA" id="ARBA00004141"/>
    </source>
</evidence>
<dbReference type="GeneID" id="92047500"/>
<feature type="transmembrane region" description="Helical" evidence="6">
    <location>
        <begin position="90"/>
        <end position="111"/>
    </location>
</feature>
<feature type="non-terminal residue" evidence="8">
    <location>
        <position position="1"/>
    </location>
</feature>
<dbReference type="SUPFAM" id="SSF103473">
    <property type="entry name" value="MFS general substrate transporter"/>
    <property type="match status" value="1"/>
</dbReference>
<feature type="compositionally biased region" description="Polar residues" evidence="5">
    <location>
        <begin position="34"/>
        <end position="47"/>
    </location>
</feature>
<dbReference type="InterPro" id="IPR036259">
    <property type="entry name" value="MFS_trans_sf"/>
</dbReference>
<evidence type="ECO:0000256" key="4">
    <source>
        <dbReference type="ARBA" id="ARBA00023136"/>
    </source>
</evidence>
<name>A0ABR1VW84_9PEZI</name>
<feature type="transmembrane region" description="Helical" evidence="6">
    <location>
        <begin position="188"/>
        <end position="209"/>
    </location>
</feature>
<feature type="transmembrane region" description="Helical" evidence="6">
    <location>
        <begin position="495"/>
        <end position="515"/>
    </location>
</feature>
<keyword evidence="2 6" id="KW-0812">Transmembrane</keyword>
<evidence type="ECO:0000256" key="3">
    <source>
        <dbReference type="ARBA" id="ARBA00022989"/>
    </source>
</evidence>
<evidence type="ECO:0000259" key="7">
    <source>
        <dbReference type="PROSITE" id="PS50850"/>
    </source>
</evidence>
<comment type="subcellular location">
    <subcellularLocation>
        <location evidence="1">Membrane</location>
        <topology evidence="1">Multi-pass membrane protein</topology>
    </subcellularLocation>
</comment>
<evidence type="ECO:0000256" key="6">
    <source>
        <dbReference type="SAM" id="Phobius"/>
    </source>
</evidence>
<dbReference type="RefSeq" id="XP_066666402.1">
    <property type="nucleotide sequence ID" value="XM_066814440.1"/>
</dbReference>